<evidence type="ECO:0000313" key="2">
    <source>
        <dbReference type="EMBL" id="MFD2531920.1"/>
    </source>
</evidence>
<feature type="transmembrane region" description="Helical" evidence="1">
    <location>
        <begin position="75"/>
        <end position="96"/>
    </location>
</feature>
<dbReference type="RefSeq" id="WP_390299835.1">
    <property type="nucleotide sequence ID" value="NZ_JBHULI010000022.1"/>
</dbReference>
<feature type="transmembrane region" description="Helical" evidence="1">
    <location>
        <begin position="112"/>
        <end position="132"/>
    </location>
</feature>
<evidence type="ECO:0000313" key="3">
    <source>
        <dbReference type="Proteomes" id="UP001597460"/>
    </source>
</evidence>
<keyword evidence="1" id="KW-1133">Transmembrane helix</keyword>
<reference evidence="3" key="1">
    <citation type="journal article" date="2019" name="Int. J. Syst. Evol. Microbiol.">
        <title>The Global Catalogue of Microorganisms (GCM) 10K type strain sequencing project: providing services to taxonomists for standard genome sequencing and annotation.</title>
        <authorList>
            <consortium name="The Broad Institute Genomics Platform"/>
            <consortium name="The Broad Institute Genome Sequencing Center for Infectious Disease"/>
            <person name="Wu L."/>
            <person name="Ma J."/>
        </authorList>
    </citation>
    <scope>NUCLEOTIDE SEQUENCE [LARGE SCALE GENOMIC DNA]</scope>
    <source>
        <strain evidence="3">KCTC 52042</strain>
    </source>
</reference>
<evidence type="ECO:0000256" key="1">
    <source>
        <dbReference type="SAM" id="Phobius"/>
    </source>
</evidence>
<proteinExistence type="predicted"/>
<gene>
    <name evidence="2" type="ORF">ACFSVN_05640</name>
</gene>
<protein>
    <submittedName>
        <fullName evidence="2">Uncharacterized protein</fullName>
    </submittedName>
</protein>
<feature type="transmembrane region" description="Helical" evidence="1">
    <location>
        <begin position="12"/>
        <end position="29"/>
    </location>
</feature>
<accession>A0ABW5JHU1</accession>
<name>A0ABW5JHU1_9BACT</name>
<keyword evidence="3" id="KW-1185">Reference proteome</keyword>
<keyword evidence="1" id="KW-0472">Membrane</keyword>
<comment type="caution">
    <text evidence="2">The sequence shown here is derived from an EMBL/GenBank/DDBJ whole genome shotgun (WGS) entry which is preliminary data.</text>
</comment>
<organism evidence="2 3">
    <name type="scientific">Gracilimonas halophila</name>
    <dbReference type="NCBI Taxonomy" id="1834464"/>
    <lineage>
        <taxon>Bacteria</taxon>
        <taxon>Pseudomonadati</taxon>
        <taxon>Balneolota</taxon>
        <taxon>Balneolia</taxon>
        <taxon>Balneolales</taxon>
        <taxon>Balneolaceae</taxon>
        <taxon>Gracilimonas</taxon>
    </lineage>
</organism>
<dbReference type="Proteomes" id="UP001597460">
    <property type="component" value="Unassembled WGS sequence"/>
</dbReference>
<sequence length="234" mass="27127">MKFSIRRINEWLIVLGIVILLPMSFMYVQQDLDLLPQDSHYLFNMHPSTSILAVSTLDAIAIFRGEEPQGYSTNWYTVSMYFNVVLYLMIGPFLLYKGFKRSKDYENRTKPWYWYIGGAICMGVLFMAPVELMHLKVFENTKESATISREKDLLRLELAKVGFATAQHEIVENGINDTFRVEDLQLNDIKYSYSVEGTPSDTLIIIAASDPEISNHKFWMEVRPYNKGVLKIRN</sequence>
<dbReference type="EMBL" id="JBHULI010000022">
    <property type="protein sequence ID" value="MFD2531920.1"/>
    <property type="molecule type" value="Genomic_DNA"/>
</dbReference>
<keyword evidence="1" id="KW-0812">Transmembrane</keyword>